<gene>
    <name evidence="5" type="ORF">HJ526_11350</name>
</gene>
<dbReference type="PROSITE" id="PS00356">
    <property type="entry name" value="HTH_LACI_1"/>
    <property type="match status" value="1"/>
</dbReference>
<dbReference type="PANTHER" id="PTHR30146:SF109">
    <property type="entry name" value="HTH-TYPE TRANSCRIPTIONAL REGULATOR GALS"/>
    <property type="match status" value="1"/>
</dbReference>
<dbReference type="InterPro" id="IPR000843">
    <property type="entry name" value="HTH_LacI"/>
</dbReference>
<dbReference type="InterPro" id="IPR010982">
    <property type="entry name" value="Lambda_DNA-bd_dom_sf"/>
</dbReference>
<evidence type="ECO:0000256" key="2">
    <source>
        <dbReference type="ARBA" id="ARBA00023125"/>
    </source>
</evidence>
<dbReference type="InterPro" id="IPR046335">
    <property type="entry name" value="LacI/GalR-like_sensor"/>
</dbReference>
<dbReference type="SUPFAM" id="SSF53822">
    <property type="entry name" value="Periplasmic binding protein-like I"/>
    <property type="match status" value="1"/>
</dbReference>
<dbReference type="CDD" id="cd06284">
    <property type="entry name" value="PBP1_LacI-like"/>
    <property type="match status" value="1"/>
</dbReference>
<keyword evidence="6" id="KW-1185">Reference proteome</keyword>
<dbReference type="InterPro" id="IPR028082">
    <property type="entry name" value="Peripla_BP_I"/>
</dbReference>
<organism evidence="5 6">
    <name type="scientific">Donghicola mangrovi</name>
    <dbReference type="NCBI Taxonomy" id="2729614"/>
    <lineage>
        <taxon>Bacteria</taxon>
        <taxon>Pseudomonadati</taxon>
        <taxon>Pseudomonadota</taxon>
        <taxon>Alphaproteobacteria</taxon>
        <taxon>Rhodobacterales</taxon>
        <taxon>Roseobacteraceae</taxon>
        <taxon>Donghicola</taxon>
    </lineage>
</organism>
<dbReference type="Pfam" id="PF13377">
    <property type="entry name" value="Peripla_BP_3"/>
    <property type="match status" value="1"/>
</dbReference>
<dbReference type="PROSITE" id="PS50932">
    <property type="entry name" value="HTH_LACI_2"/>
    <property type="match status" value="1"/>
</dbReference>
<dbReference type="Proteomes" id="UP000523601">
    <property type="component" value="Unassembled WGS sequence"/>
</dbReference>
<evidence type="ECO:0000259" key="4">
    <source>
        <dbReference type="PROSITE" id="PS50932"/>
    </source>
</evidence>
<dbReference type="Pfam" id="PF00356">
    <property type="entry name" value="LacI"/>
    <property type="match status" value="1"/>
</dbReference>
<proteinExistence type="predicted"/>
<sequence length="338" mass="36064">MSVSIKDIAKISGVSTATVSRALSDPTRVSEKTRQAIMEVVEKHGYRVNSHARSLRRQRADAILALLPDLGNPFFSVILSGIELELQDHGMDLLVADSRATERTGRSVFNHLHASRVDGVICLDGTPTDAARAELAEPDVAERVVFACEWMADGDFPYVRSDNRGGGALAVDHLVGLGHCDIAFLRGPVDNILTEEREAGVREALAKHGLDLPDTRVGGHDFTLEAGFEAAEWIAGLSPRPTAVICTSDQIAIGLMSGLRERGLSVPDDVSVVGFDDIASAAYVTPSLTTIRQDRIGLGRAAAQVMLKRIGVGKAPEACVCTLPVSLMTRHSTAAPKA</sequence>
<evidence type="ECO:0000313" key="6">
    <source>
        <dbReference type="Proteomes" id="UP000523601"/>
    </source>
</evidence>
<name>A0ABX2PG26_9RHOB</name>
<feature type="domain" description="HTH lacI-type" evidence="4">
    <location>
        <begin position="3"/>
        <end position="57"/>
    </location>
</feature>
<keyword evidence="1" id="KW-0805">Transcription regulation</keyword>
<keyword evidence="2" id="KW-0238">DNA-binding</keyword>
<dbReference type="CDD" id="cd01392">
    <property type="entry name" value="HTH_LacI"/>
    <property type="match status" value="1"/>
</dbReference>
<dbReference type="Gene3D" id="1.10.260.40">
    <property type="entry name" value="lambda repressor-like DNA-binding domains"/>
    <property type="match status" value="1"/>
</dbReference>
<evidence type="ECO:0000256" key="3">
    <source>
        <dbReference type="ARBA" id="ARBA00023163"/>
    </source>
</evidence>
<comment type="caution">
    <text evidence="5">The sequence shown here is derived from an EMBL/GenBank/DDBJ whole genome shotgun (WGS) entry which is preliminary data.</text>
</comment>
<evidence type="ECO:0000313" key="5">
    <source>
        <dbReference type="EMBL" id="NVO28019.1"/>
    </source>
</evidence>
<dbReference type="PANTHER" id="PTHR30146">
    <property type="entry name" value="LACI-RELATED TRANSCRIPTIONAL REPRESSOR"/>
    <property type="match status" value="1"/>
</dbReference>
<accession>A0ABX2PG26</accession>
<dbReference type="RefSeq" id="WP_176854541.1">
    <property type="nucleotide sequence ID" value="NZ_JABCJD010000005.1"/>
</dbReference>
<dbReference type="Gene3D" id="3.40.50.2300">
    <property type="match status" value="2"/>
</dbReference>
<evidence type="ECO:0000256" key="1">
    <source>
        <dbReference type="ARBA" id="ARBA00023015"/>
    </source>
</evidence>
<reference evidence="5 6" key="1">
    <citation type="submission" date="2020-04" db="EMBL/GenBank/DDBJ databases">
        <title>Donghicola sp., a member of the Rhodobacteraceae family isolated from mangrove forest in Thailand.</title>
        <authorList>
            <person name="Charoenyingcharoen P."/>
            <person name="Yukphan P."/>
        </authorList>
    </citation>
    <scope>NUCLEOTIDE SEQUENCE [LARGE SCALE GENOMIC DNA]</scope>
    <source>
        <strain evidence="5 6">C2-DW-16</strain>
    </source>
</reference>
<dbReference type="SMART" id="SM00354">
    <property type="entry name" value="HTH_LACI"/>
    <property type="match status" value="1"/>
</dbReference>
<dbReference type="SUPFAM" id="SSF47413">
    <property type="entry name" value="lambda repressor-like DNA-binding domains"/>
    <property type="match status" value="1"/>
</dbReference>
<keyword evidence="3" id="KW-0804">Transcription</keyword>
<protein>
    <submittedName>
        <fullName evidence="5">LacI family transcriptional regulator</fullName>
    </submittedName>
</protein>
<dbReference type="EMBL" id="JABCJD010000005">
    <property type="protein sequence ID" value="NVO28019.1"/>
    <property type="molecule type" value="Genomic_DNA"/>
</dbReference>